<dbReference type="SUPFAM" id="SSF54427">
    <property type="entry name" value="NTF2-like"/>
    <property type="match status" value="1"/>
</dbReference>
<organism evidence="3 4">
    <name type="scientific">Pseudooceanicola algae</name>
    <dbReference type="NCBI Taxonomy" id="1537215"/>
    <lineage>
        <taxon>Bacteria</taxon>
        <taxon>Pseudomonadati</taxon>
        <taxon>Pseudomonadota</taxon>
        <taxon>Alphaproteobacteria</taxon>
        <taxon>Rhodobacterales</taxon>
        <taxon>Paracoccaceae</taxon>
        <taxon>Pseudooceanicola</taxon>
    </lineage>
</organism>
<name>A0A418SHF9_9RHOB</name>
<proteinExistence type="inferred from homology"/>
<dbReference type="Gene3D" id="3.10.450.50">
    <property type="match status" value="1"/>
</dbReference>
<evidence type="ECO:0000313" key="4">
    <source>
        <dbReference type="Proteomes" id="UP000283786"/>
    </source>
</evidence>
<dbReference type="Pfam" id="PF00866">
    <property type="entry name" value="Ring_hydroxyl_B"/>
    <property type="match status" value="1"/>
</dbReference>
<dbReference type="AlphaFoldDB" id="A0A418SHF9"/>
<keyword evidence="3" id="KW-0223">Dioxygenase</keyword>
<keyword evidence="4" id="KW-1185">Reference proteome</keyword>
<dbReference type="EMBL" id="CP060436">
    <property type="protein sequence ID" value="QPM90337.1"/>
    <property type="molecule type" value="Genomic_DNA"/>
</dbReference>
<dbReference type="InterPro" id="IPR000391">
    <property type="entry name" value="Rng_hydr_dOase-bsu"/>
</dbReference>
<evidence type="ECO:0000313" key="3">
    <source>
        <dbReference type="EMBL" id="QPM90337.1"/>
    </source>
</evidence>
<evidence type="ECO:0000256" key="2">
    <source>
        <dbReference type="ARBA" id="ARBA00023002"/>
    </source>
</evidence>
<keyword evidence="2 3" id="KW-0560">Oxidoreductase</keyword>
<reference evidence="3 4" key="1">
    <citation type="submission" date="2020-08" db="EMBL/GenBank/DDBJ databases">
        <title>Genome sequence of Rhodobacteraceae bacterium Lw-13e.</title>
        <authorList>
            <person name="Poehlein A."/>
            <person name="Wolter L."/>
            <person name="Daniel R."/>
            <person name="Brinkhoff T."/>
        </authorList>
    </citation>
    <scope>NUCLEOTIDE SEQUENCE [LARGE SCALE GENOMIC DNA]</scope>
    <source>
        <strain evidence="3 4">Lw-13e</strain>
    </source>
</reference>
<dbReference type="GO" id="GO:0019380">
    <property type="term" value="P:3-phenylpropionate catabolic process"/>
    <property type="evidence" value="ECO:0007669"/>
    <property type="project" value="TreeGrafter"/>
</dbReference>
<gene>
    <name evidence="3" type="primary">antB</name>
    <name evidence="3" type="ORF">PSAL_015740</name>
</gene>
<dbReference type="RefSeq" id="WP_196222766.1">
    <property type="nucleotide sequence ID" value="NZ_CP060436.1"/>
</dbReference>
<comment type="similarity">
    <text evidence="1">Belongs to the bacterial ring-hydroxylating dioxygenase beta subunit family.</text>
</comment>
<dbReference type="PANTHER" id="PTHR41534">
    <property type="entry name" value="BLR3401 PROTEIN"/>
    <property type="match status" value="1"/>
</dbReference>
<dbReference type="Proteomes" id="UP000283786">
    <property type="component" value="Chromosome"/>
</dbReference>
<accession>A0A418SHF9</accession>
<evidence type="ECO:0000256" key="1">
    <source>
        <dbReference type="ARBA" id="ARBA00009570"/>
    </source>
</evidence>
<dbReference type="GO" id="GO:0018618">
    <property type="term" value="F:anthranilate 1,2-dioxygenase (deaminating, decarboxylating) activity"/>
    <property type="evidence" value="ECO:0007669"/>
    <property type="project" value="UniProtKB-EC"/>
</dbReference>
<protein>
    <submittedName>
        <fullName evidence="3">Anthranilate 1,2-dioxygenase small subunit</fullName>
        <ecNumber evidence="3">1.14.12.1</ecNumber>
    </submittedName>
</protein>
<dbReference type="InterPro" id="IPR032710">
    <property type="entry name" value="NTF2-like_dom_sf"/>
</dbReference>
<dbReference type="EC" id="1.14.12.1" evidence="3"/>
<dbReference type="KEGG" id="palw:PSAL_015740"/>
<dbReference type="PANTHER" id="PTHR41534:SF2">
    <property type="entry name" value="3-PHENYLPROPIONATE_CINNAMIC ACID DIOXYGENASE SUBUNIT BETA"/>
    <property type="match status" value="1"/>
</dbReference>
<sequence length="163" mass="18413">MKDLPDTEITLDQAVKFLWEEADILDRQDYDAWIGLWDEAGLYVIPVDPDTEDFADHLNLVYDDHQMRRARAQRLQGGFSISAAPPAKTVRTLSRFVVTASEPGSLTLRSAMHVVEDKFGRQRLFAANVEHRLIATPEGLRIGQKVVRLLNSDGVLTSISYLF</sequence>